<keyword evidence="4 10" id="KW-0808">Transferase</keyword>
<keyword evidence="11" id="KW-1185">Reference proteome</keyword>
<evidence type="ECO:0000259" key="9">
    <source>
        <dbReference type="Pfam" id="PF13231"/>
    </source>
</evidence>
<proteinExistence type="predicted"/>
<evidence type="ECO:0000256" key="4">
    <source>
        <dbReference type="ARBA" id="ARBA00022679"/>
    </source>
</evidence>
<evidence type="ECO:0000256" key="7">
    <source>
        <dbReference type="ARBA" id="ARBA00023136"/>
    </source>
</evidence>
<keyword evidence="2" id="KW-1003">Cell membrane</keyword>
<feature type="transmembrane region" description="Helical" evidence="8">
    <location>
        <begin position="409"/>
        <end position="429"/>
    </location>
</feature>
<feature type="domain" description="Glycosyltransferase RgtA/B/C/D-like" evidence="9">
    <location>
        <begin position="72"/>
        <end position="235"/>
    </location>
</feature>
<feature type="transmembrane region" description="Helical" evidence="8">
    <location>
        <begin position="343"/>
        <end position="362"/>
    </location>
</feature>
<keyword evidence="3" id="KW-0328">Glycosyltransferase</keyword>
<evidence type="ECO:0000256" key="3">
    <source>
        <dbReference type="ARBA" id="ARBA00022676"/>
    </source>
</evidence>
<feature type="transmembrane region" description="Helical" evidence="8">
    <location>
        <begin position="215"/>
        <end position="235"/>
    </location>
</feature>
<feature type="transmembrane region" description="Helical" evidence="8">
    <location>
        <begin position="20"/>
        <end position="37"/>
    </location>
</feature>
<comment type="subcellular location">
    <subcellularLocation>
        <location evidence="1">Cell membrane</location>
        <topology evidence="1">Multi-pass membrane protein</topology>
    </subcellularLocation>
</comment>
<dbReference type="Pfam" id="PF13231">
    <property type="entry name" value="PMT_2"/>
    <property type="match status" value="1"/>
</dbReference>
<name>A0A6I6AFS0_9PLAN</name>
<accession>A0A6I6AFS0</accession>
<feature type="transmembrane region" description="Helical" evidence="8">
    <location>
        <begin position="145"/>
        <end position="165"/>
    </location>
</feature>
<dbReference type="GO" id="GO:0005886">
    <property type="term" value="C:plasma membrane"/>
    <property type="evidence" value="ECO:0007669"/>
    <property type="project" value="UniProtKB-SubCell"/>
</dbReference>
<feature type="transmembrane region" description="Helical" evidence="8">
    <location>
        <begin position="84"/>
        <end position="109"/>
    </location>
</feature>
<dbReference type="RefSeq" id="WP_155365236.1">
    <property type="nucleotide sequence ID" value="NZ_CP043930.1"/>
</dbReference>
<dbReference type="KEGG" id="gim:F1728_17800"/>
<reference evidence="10 11" key="1">
    <citation type="submission" date="2019-09" db="EMBL/GenBank/DDBJ databases">
        <title>Gimesia benthica sp. nov., a novel bacterium isolated from deep-sea water of the Northwest Indian Ocean.</title>
        <authorList>
            <person name="Dai X."/>
        </authorList>
    </citation>
    <scope>NUCLEOTIDE SEQUENCE [LARGE SCALE GENOMIC DNA]</scope>
    <source>
        <strain evidence="10 11">E7</strain>
    </source>
</reference>
<dbReference type="GO" id="GO:0016763">
    <property type="term" value="F:pentosyltransferase activity"/>
    <property type="evidence" value="ECO:0007669"/>
    <property type="project" value="TreeGrafter"/>
</dbReference>
<protein>
    <submittedName>
        <fullName evidence="10">Phospholipid carrier-dependent glycosyltransferase</fullName>
    </submittedName>
</protein>
<feature type="transmembrane region" description="Helical" evidence="8">
    <location>
        <begin position="383"/>
        <end position="403"/>
    </location>
</feature>
<dbReference type="InterPro" id="IPR038731">
    <property type="entry name" value="RgtA/B/C-like"/>
</dbReference>
<sequence>MPSPKPTAEPSATYSRLELILLGIVLLVACLARMMFFSDVAVEHFDEGVYASNLWFSAEQGAEYPGRYFYAPPLLPFLIEWSMIFLGSGVWGVFLPSLLLGVMTVLLIWWVTRDWFGSSAGLVAALLAGGSDLHLLYTRTALTDVALGFFLLLSVYLIWRSWLSLDWKWPVLAGVAIGLGWSVKYNGWLPLAIGFSGIVPWLWVYRRDRLPLTSYLTRAFVFSLTAMVVWSPVLIGLQKWGGYSVVAANHSRYVVGFSGWFDSCTRQLLNLRLLEGPFGAISLGLVCLVGCLLALHGSCWSSTHSGNENKNEEGRRSTWNTMLVGCLAGLPLLGGWLVGITPVLVILAVIGILLQLFCMSGQRSKSQVAADSRDDSLGLSRPLAAWLLAAWFCGLLLATPLYHPYPRLTIPWMISAWLGTAALVGWLESRSGCSLCELLSRSGELRTQPARIMGGVTFVGVALLVILIARPWSVAAWQPRNGLASISRQLLANLRQEHANSDEAILYIYAEPGLFFNLKAEGHQLTGPVADFRFLDSLPPQMPVYLIAGPHAERDSEFVKQFDQAQDRLDLIQSYEYDPSLLVRLNQAQLPAKSTTESVRLYRVR</sequence>
<evidence type="ECO:0000256" key="1">
    <source>
        <dbReference type="ARBA" id="ARBA00004651"/>
    </source>
</evidence>
<dbReference type="GO" id="GO:0009103">
    <property type="term" value="P:lipopolysaccharide biosynthetic process"/>
    <property type="evidence" value="ECO:0007669"/>
    <property type="project" value="UniProtKB-ARBA"/>
</dbReference>
<dbReference type="EMBL" id="CP043930">
    <property type="protein sequence ID" value="QGQ24432.1"/>
    <property type="molecule type" value="Genomic_DNA"/>
</dbReference>
<keyword evidence="6 8" id="KW-1133">Transmembrane helix</keyword>
<organism evidence="10 11">
    <name type="scientific">Gimesia benthica</name>
    <dbReference type="NCBI Taxonomy" id="2608982"/>
    <lineage>
        <taxon>Bacteria</taxon>
        <taxon>Pseudomonadati</taxon>
        <taxon>Planctomycetota</taxon>
        <taxon>Planctomycetia</taxon>
        <taxon>Planctomycetales</taxon>
        <taxon>Planctomycetaceae</taxon>
        <taxon>Gimesia</taxon>
    </lineage>
</organism>
<dbReference type="Proteomes" id="UP000427281">
    <property type="component" value="Chromosome"/>
</dbReference>
<keyword evidence="7 8" id="KW-0472">Membrane</keyword>
<dbReference type="InterPro" id="IPR050297">
    <property type="entry name" value="LipidA_mod_glycosyltrf_83"/>
</dbReference>
<feature type="transmembrane region" description="Helical" evidence="8">
    <location>
        <begin position="185"/>
        <end position="203"/>
    </location>
</feature>
<keyword evidence="5 8" id="KW-0812">Transmembrane</keyword>
<feature type="transmembrane region" description="Helical" evidence="8">
    <location>
        <begin position="318"/>
        <end position="337"/>
    </location>
</feature>
<evidence type="ECO:0000256" key="5">
    <source>
        <dbReference type="ARBA" id="ARBA00022692"/>
    </source>
</evidence>
<dbReference type="PROSITE" id="PS51257">
    <property type="entry name" value="PROKAR_LIPOPROTEIN"/>
    <property type="match status" value="1"/>
</dbReference>
<feature type="transmembrane region" description="Helical" evidence="8">
    <location>
        <begin position="450"/>
        <end position="472"/>
    </location>
</feature>
<evidence type="ECO:0000256" key="2">
    <source>
        <dbReference type="ARBA" id="ARBA00022475"/>
    </source>
</evidence>
<dbReference type="PANTHER" id="PTHR33908:SF11">
    <property type="entry name" value="MEMBRANE PROTEIN"/>
    <property type="match status" value="1"/>
</dbReference>
<evidence type="ECO:0000256" key="8">
    <source>
        <dbReference type="SAM" id="Phobius"/>
    </source>
</evidence>
<gene>
    <name evidence="10" type="ORF">F1728_17800</name>
</gene>
<evidence type="ECO:0000313" key="10">
    <source>
        <dbReference type="EMBL" id="QGQ24432.1"/>
    </source>
</evidence>
<feature type="transmembrane region" description="Helical" evidence="8">
    <location>
        <begin position="115"/>
        <end position="133"/>
    </location>
</feature>
<evidence type="ECO:0000313" key="11">
    <source>
        <dbReference type="Proteomes" id="UP000427281"/>
    </source>
</evidence>
<dbReference type="AlphaFoldDB" id="A0A6I6AFS0"/>
<dbReference type="PANTHER" id="PTHR33908">
    <property type="entry name" value="MANNOSYLTRANSFERASE YKCB-RELATED"/>
    <property type="match status" value="1"/>
</dbReference>
<evidence type="ECO:0000256" key="6">
    <source>
        <dbReference type="ARBA" id="ARBA00022989"/>
    </source>
</evidence>
<feature type="transmembrane region" description="Helical" evidence="8">
    <location>
        <begin position="278"/>
        <end position="297"/>
    </location>
</feature>